<dbReference type="EMBL" id="CP003154">
    <property type="protein sequence ID" value="AFL74317.1"/>
    <property type="molecule type" value="Genomic_DNA"/>
</dbReference>
<dbReference type="AlphaFoldDB" id="I3YBE9"/>
<protein>
    <submittedName>
        <fullName evidence="1">Uncharacterized protein</fullName>
    </submittedName>
</protein>
<dbReference type="KEGG" id="tvi:Thivi_2372"/>
<dbReference type="OrthoDB" id="9816412at2"/>
<evidence type="ECO:0000313" key="1">
    <source>
        <dbReference type="EMBL" id="AFL74317.1"/>
    </source>
</evidence>
<proteinExistence type="predicted"/>
<accession>I3YBE9</accession>
<evidence type="ECO:0000313" key="2">
    <source>
        <dbReference type="Proteomes" id="UP000006062"/>
    </source>
</evidence>
<keyword evidence="2" id="KW-1185">Reference proteome</keyword>
<dbReference type="HOGENOM" id="CLU_117094_0_0_6"/>
<dbReference type="eggNOG" id="COG4388">
    <property type="taxonomic scope" value="Bacteria"/>
</dbReference>
<reference evidence="1 2" key="1">
    <citation type="submission" date="2012-06" db="EMBL/GenBank/DDBJ databases">
        <title>Complete sequence of Thiocystis violascens DSM 198.</title>
        <authorList>
            <consortium name="US DOE Joint Genome Institute"/>
            <person name="Lucas S."/>
            <person name="Han J."/>
            <person name="Lapidus A."/>
            <person name="Cheng J.-F."/>
            <person name="Goodwin L."/>
            <person name="Pitluck S."/>
            <person name="Peters L."/>
            <person name="Ovchinnikova G."/>
            <person name="Teshima H."/>
            <person name="Detter J.C."/>
            <person name="Han C."/>
            <person name="Tapia R."/>
            <person name="Land M."/>
            <person name="Hauser L."/>
            <person name="Kyrpides N."/>
            <person name="Ivanova N."/>
            <person name="Pagani I."/>
            <person name="Vogl K."/>
            <person name="Liu Z."/>
            <person name="Frigaard N.-U."/>
            <person name="Bryant D."/>
            <person name="Woyke T."/>
        </authorList>
    </citation>
    <scope>NUCLEOTIDE SEQUENCE [LARGE SCALE GENOMIC DNA]</scope>
    <source>
        <strain evidence="2">ATCC 17096 / DSM 198 / 6111</strain>
    </source>
</reference>
<name>I3YBE9_THIV6</name>
<dbReference type="STRING" id="765911.Thivi_2372"/>
<gene>
    <name evidence="1" type="ordered locus">Thivi_2372</name>
</gene>
<sequence length="205" mass="21653">MTACACEIEIFRPGCHVDMSGRSVCFSATDVQAMASAYRPSISRAPLVIGHPETNRPAYGSVASLFVREGRLYAQPGGVDSAFAQAVNAGRYKKVSASFYPPGADANPVPGAFYLRHLGFLGAVPPAVKGMADAVLADCVPRLPGFAFAAPLDFAGWGITNELPAFAMPDGYQTDAARLALHRRALAYQEDHAGTDYLTAVVRVG</sequence>
<dbReference type="Proteomes" id="UP000006062">
    <property type="component" value="Chromosome"/>
</dbReference>
<organism evidence="1 2">
    <name type="scientific">Thiocystis violascens (strain ATCC 17096 / DSM 198 / 6111)</name>
    <name type="common">Chromatium violascens</name>
    <dbReference type="NCBI Taxonomy" id="765911"/>
    <lineage>
        <taxon>Bacteria</taxon>
        <taxon>Pseudomonadati</taxon>
        <taxon>Pseudomonadota</taxon>
        <taxon>Gammaproteobacteria</taxon>
        <taxon>Chromatiales</taxon>
        <taxon>Chromatiaceae</taxon>
        <taxon>Thiocystis</taxon>
    </lineage>
</organism>